<dbReference type="HOGENOM" id="CLU_1313007_0_0_1"/>
<feature type="compositionally biased region" description="Polar residues" evidence="1">
    <location>
        <begin position="199"/>
        <end position="210"/>
    </location>
</feature>
<sequence>RNVDDATRTNIKNVFPVPDLLPNTIHLGHPLIFTHRDKNRAYSFIYNKFLPKLTTVKANKINHPGRLAYIQTVLSSIPIYYMSTIIFSKTFIDKIITVMRRFWWGGVLQDDPSNPIAYRSWEDICQSKENGGLGIRDLHLSAHGVGPEGAGGQRGSPTGGEADPEPEAGREGTGGSSLKGCSGERGEAGVGPPSVAKPSGQTAGRGSSKP</sequence>
<evidence type="ECO:0000313" key="2">
    <source>
        <dbReference type="EMBL" id="EES20171.1"/>
    </source>
</evidence>
<gene>
    <name evidence="2" type="primary">Sb0011s013990</name>
    <name evidence="2" type="ORF">SORBIDRAFT_0011s013990</name>
</gene>
<evidence type="ECO:0000256" key="1">
    <source>
        <dbReference type="SAM" id="MobiDB-lite"/>
    </source>
</evidence>
<feature type="region of interest" description="Disordered" evidence="1">
    <location>
        <begin position="139"/>
        <end position="210"/>
    </location>
</feature>
<reference evidence="2" key="1">
    <citation type="journal article" date="2009" name="Nature">
        <title>The Sorghum bicolor genome and the diversification of grasses.</title>
        <authorList>
            <person name="Paterson A.H."/>
            <person name="Bowers J.E."/>
            <person name="Bruggmann R."/>
            <person name="Dubchak I."/>
            <person name="Grimwood J."/>
            <person name="Gundlach H."/>
            <person name="Haberer G."/>
            <person name="Hellsten U."/>
            <person name="Mitros T."/>
            <person name="Poliakov A."/>
            <person name="Schmutz J."/>
            <person name="Spannagl M."/>
            <person name="Tang H."/>
            <person name="Wang X."/>
            <person name="Wicker T."/>
            <person name="Bharti A.K."/>
            <person name="Chapman J."/>
            <person name="Feltus F.A."/>
            <person name="Gowik U."/>
            <person name="Grigoriev I.V."/>
            <person name="Lyons E."/>
            <person name="Maher C.A."/>
            <person name="Martis M."/>
            <person name="Narechania A."/>
            <person name="Otillar R.P."/>
            <person name="Penning B.W."/>
            <person name="Salamov A.A."/>
            <person name="Wang Y."/>
            <person name="Zhang L."/>
            <person name="Carpita N.C."/>
            <person name="Freeling M."/>
            <person name="Gingle A.R."/>
            <person name="Hash C.T."/>
            <person name="Keller B."/>
            <person name="Klein P."/>
            <person name="Kresovich S."/>
            <person name="McCann M.C."/>
            <person name="Ming R."/>
            <person name="Peterson D.G."/>
            <person name="Mehboob-ur-Rahman"/>
            <person name="Ware D."/>
            <person name="Westhoff P."/>
            <person name="Mayer K.F."/>
            <person name="Messing J."/>
            <person name="Rokhsar D.S."/>
        </authorList>
    </citation>
    <scope>NUCLEOTIDE SEQUENCE [LARGE SCALE GENOMIC DNA]</scope>
</reference>
<protein>
    <submittedName>
        <fullName evidence="2">Uncharacterized protein</fullName>
    </submittedName>
</protein>
<feature type="non-terminal residue" evidence="2">
    <location>
        <position position="1"/>
    </location>
</feature>
<dbReference type="PANTHER" id="PTHR33116">
    <property type="entry name" value="REVERSE TRANSCRIPTASE ZINC-BINDING DOMAIN-CONTAINING PROTEIN-RELATED-RELATED"/>
    <property type="match status" value="1"/>
</dbReference>
<organism evidence="2">
    <name type="scientific">Sorghum bicolor</name>
    <name type="common">Sorghum</name>
    <name type="synonym">Sorghum vulgare</name>
    <dbReference type="NCBI Taxonomy" id="4558"/>
    <lineage>
        <taxon>Eukaryota</taxon>
        <taxon>Viridiplantae</taxon>
        <taxon>Streptophyta</taxon>
        <taxon>Embryophyta</taxon>
        <taxon>Tracheophyta</taxon>
        <taxon>Spermatophyta</taxon>
        <taxon>Magnoliopsida</taxon>
        <taxon>Liliopsida</taxon>
        <taxon>Poales</taxon>
        <taxon>Poaceae</taxon>
        <taxon>PACMAD clade</taxon>
        <taxon>Panicoideae</taxon>
        <taxon>Andropogonodae</taxon>
        <taxon>Andropogoneae</taxon>
        <taxon>Sorghinae</taxon>
        <taxon>Sorghum</taxon>
    </lineage>
</organism>
<feature type="compositionally biased region" description="Gly residues" evidence="1">
    <location>
        <begin position="146"/>
        <end position="158"/>
    </location>
</feature>
<dbReference type="PANTHER" id="PTHR33116:SF86">
    <property type="entry name" value="REVERSE TRANSCRIPTASE DOMAIN-CONTAINING PROTEIN"/>
    <property type="match status" value="1"/>
</dbReference>
<dbReference type="AlphaFoldDB" id="C6JRQ3"/>
<accession>C6JRQ3</accession>
<dbReference type="EMBL" id="GL002605">
    <property type="protein sequence ID" value="EES20171.1"/>
    <property type="molecule type" value="Genomic_DNA"/>
</dbReference>
<proteinExistence type="predicted"/>
<name>C6JRQ3_SORBI</name>